<dbReference type="Proteomes" id="UP001168821">
    <property type="component" value="Unassembled WGS sequence"/>
</dbReference>
<evidence type="ECO:0000313" key="11">
    <source>
        <dbReference type="EMBL" id="KAJ3645471.1"/>
    </source>
</evidence>
<keyword evidence="3 10" id="KW-0716">Sensory transduction</keyword>
<evidence type="ECO:0000256" key="7">
    <source>
        <dbReference type="ARBA" id="ARBA00023136"/>
    </source>
</evidence>
<feature type="transmembrane region" description="Helical" evidence="10">
    <location>
        <begin position="164"/>
        <end position="192"/>
    </location>
</feature>
<comment type="caution">
    <text evidence="10">Lacks conserved residue(s) required for the propagation of feature annotation.</text>
</comment>
<evidence type="ECO:0000256" key="9">
    <source>
        <dbReference type="ARBA" id="ARBA00023224"/>
    </source>
</evidence>
<protein>
    <recommendedName>
        <fullName evidence="10">Odorant receptor</fullName>
    </recommendedName>
</protein>
<evidence type="ECO:0000256" key="2">
    <source>
        <dbReference type="ARBA" id="ARBA00022475"/>
    </source>
</evidence>
<evidence type="ECO:0000256" key="8">
    <source>
        <dbReference type="ARBA" id="ARBA00023170"/>
    </source>
</evidence>
<evidence type="ECO:0000256" key="6">
    <source>
        <dbReference type="ARBA" id="ARBA00022989"/>
    </source>
</evidence>
<organism evidence="11 12">
    <name type="scientific">Zophobas morio</name>
    <dbReference type="NCBI Taxonomy" id="2755281"/>
    <lineage>
        <taxon>Eukaryota</taxon>
        <taxon>Metazoa</taxon>
        <taxon>Ecdysozoa</taxon>
        <taxon>Arthropoda</taxon>
        <taxon>Hexapoda</taxon>
        <taxon>Insecta</taxon>
        <taxon>Pterygota</taxon>
        <taxon>Neoptera</taxon>
        <taxon>Endopterygota</taxon>
        <taxon>Coleoptera</taxon>
        <taxon>Polyphaga</taxon>
        <taxon>Cucujiformia</taxon>
        <taxon>Tenebrionidae</taxon>
        <taxon>Zophobas</taxon>
    </lineage>
</organism>
<sequence length="369" mass="42483">MGKVQFEEPLQFLHVVGFHPSIENKFSKIRKCLSPLIIATLVIISLLELFVHFKGIETCSRASESLIVQYQVLHKFKVLLTYKSQMARLIESSSKFWNLDSFDGRFKTECGHIHTLLGRFFRVYKCMMLLMTLQYVLRKIIFKSDLPLASTYGETQGFSPTVDLILFVFHCVATFTVLHVIIGFDGLFFYFIGHILSEVQMLQSAFKIVQFKDNDFVISIKHHQFVLSYIHNMNQVYSDLLLQQHLSCLFGICFGLFLLSEDGMPPDLSHMCKYIPYILSFTVQTFTFCVIGSLIISWTSEIADAIFYNGWDKSEAYGYKHEKMFAINRAQVATKLTLGGFGKLDLISFTLVVKNAYSFFTFINTIQDE</sequence>
<dbReference type="GO" id="GO:0005886">
    <property type="term" value="C:plasma membrane"/>
    <property type="evidence" value="ECO:0007669"/>
    <property type="project" value="UniProtKB-SubCell"/>
</dbReference>
<feature type="transmembrane region" description="Helical" evidence="10">
    <location>
        <begin position="123"/>
        <end position="142"/>
    </location>
</feature>
<dbReference type="GO" id="GO:0004984">
    <property type="term" value="F:olfactory receptor activity"/>
    <property type="evidence" value="ECO:0007669"/>
    <property type="project" value="InterPro"/>
</dbReference>
<comment type="caution">
    <text evidence="11">The sequence shown here is derived from an EMBL/GenBank/DDBJ whole genome shotgun (WGS) entry which is preliminary data.</text>
</comment>
<reference evidence="11" key="1">
    <citation type="journal article" date="2023" name="G3 (Bethesda)">
        <title>Whole genome assemblies of Zophobas morio and Tenebrio molitor.</title>
        <authorList>
            <person name="Kaur S."/>
            <person name="Stinson S.A."/>
            <person name="diCenzo G.C."/>
        </authorList>
    </citation>
    <scope>NUCLEOTIDE SEQUENCE</scope>
    <source>
        <strain evidence="11">QUZm001</strain>
    </source>
</reference>
<keyword evidence="8 10" id="KW-0675">Receptor</keyword>
<evidence type="ECO:0000256" key="10">
    <source>
        <dbReference type="RuleBase" id="RU351113"/>
    </source>
</evidence>
<keyword evidence="9 10" id="KW-0807">Transducer</keyword>
<dbReference type="InterPro" id="IPR004117">
    <property type="entry name" value="7tm6_olfct_rcpt"/>
</dbReference>
<dbReference type="PANTHER" id="PTHR21137:SF35">
    <property type="entry name" value="ODORANT RECEPTOR 19A-RELATED"/>
    <property type="match status" value="1"/>
</dbReference>
<name>A0AA38M6S3_9CUCU</name>
<evidence type="ECO:0000256" key="3">
    <source>
        <dbReference type="ARBA" id="ARBA00022606"/>
    </source>
</evidence>
<dbReference type="AlphaFoldDB" id="A0AA38M6S3"/>
<evidence type="ECO:0000256" key="5">
    <source>
        <dbReference type="ARBA" id="ARBA00022725"/>
    </source>
</evidence>
<proteinExistence type="inferred from homology"/>
<comment type="subcellular location">
    <subcellularLocation>
        <location evidence="1 10">Cell membrane</location>
        <topology evidence="1 10">Multi-pass membrane protein</topology>
    </subcellularLocation>
</comment>
<keyword evidence="6 10" id="KW-1133">Transmembrane helix</keyword>
<keyword evidence="4 10" id="KW-0812">Transmembrane</keyword>
<dbReference type="Pfam" id="PF02949">
    <property type="entry name" value="7tm_6"/>
    <property type="match status" value="1"/>
</dbReference>
<keyword evidence="12" id="KW-1185">Reference proteome</keyword>
<feature type="transmembrane region" description="Helical" evidence="10">
    <location>
        <begin position="33"/>
        <end position="51"/>
    </location>
</feature>
<feature type="transmembrane region" description="Helical" evidence="10">
    <location>
        <begin position="274"/>
        <end position="296"/>
    </location>
</feature>
<evidence type="ECO:0000256" key="1">
    <source>
        <dbReference type="ARBA" id="ARBA00004651"/>
    </source>
</evidence>
<dbReference type="GO" id="GO:0007165">
    <property type="term" value="P:signal transduction"/>
    <property type="evidence" value="ECO:0007669"/>
    <property type="project" value="UniProtKB-KW"/>
</dbReference>
<gene>
    <name evidence="11" type="ORF">Zmor_023121</name>
</gene>
<accession>A0AA38M6S3</accession>
<dbReference type="PANTHER" id="PTHR21137">
    <property type="entry name" value="ODORANT RECEPTOR"/>
    <property type="match status" value="1"/>
</dbReference>
<dbReference type="GO" id="GO:0005549">
    <property type="term" value="F:odorant binding"/>
    <property type="evidence" value="ECO:0007669"/>
    <property type="project" value="InterPro"/>
</dbReference>
<evidence type="ECO:0000256" key="4">
    <source>
        <dbReference type="ARBA" id="ARBA00022692"/>
    </source>
</evidence>
<comment type="similarity">
    <text evidence="10">Belongs to the insect chemoreceptor superfamily. Heteromeric odorant receptor channel (TC 1.A.69) family.</text>
</comment>
<keyword evidence="2" id="KW-1003">Cell membrane</keyword>
<keyword evidence="7 10" id="KW-0472">Membrane</keyword>
<dbReference type="EMBL" id="JALNTZ010000007">
    <property type="protein sequence ID" value="KAJ3645471.1"/>
    <property type="molecule type" value="Genomic_DNA"/>
</dbReference>
<feature type="transmembrane region" description="Helical" evidence="10">
    <location>
        <begin position="240"/>
        <end position="259"/>
    </location>
</feature>
<keyword evidence="5 10" id="KW-0552">Olfaction</keyword>
<evidence type="ECO:0000313" key="12">
    <source>
        <dbReference type="Proteomes" id="UP001168821"/>
    </source>
</evidence>